<keyword evidence="1" id="KW-0812">Transmembrane</keyword>
<gene>
    <name evidence="2" type="ORF">HanXRQr2_Chr04g0174931</name>
</gene>
<evidence type="ECO:0000313" key="2">
    <source>
        <dbReference type="EMBL" id="KAF5810884.1"/>
    </source>
</evidence>
<dbReference type="Gramene" id="mRNA:HanXRQr2_Chr04g0174931">
    <property type="protein sequence ID" value="mRNA:HanXRQr2_Chr04g0174931"/>
    <property type="gene ID" value="HanXRQr2_Chr04g0174931"/>
</dbReference>
<evidence type="ECO:0008006" key="4">
    <source>
        <dbReference type="Google" id="ProtNLM"/>
    </source>
</evidence>
<comment type="caution">
    <text evidence="2">The sequence shown here is derived from an EMBL/GenBank/DDBJ whole genome shotgun (WGS) entry which is preliminary data.</text>
</comment>
<proteinExistence type="predicted"/>
<reference evidence="2" key="2">
    <citation type="submission" date="2020-06" db="EMBL/GenBank/DDBJ databases">
        <title>Helianthus annuus Genome sequencing and assembly Release 2.</title>
        <authorList>
            <person name="Gouzy J."/>
            <person name="Langlade N."/>
            <person name="Munos S."/>
        </authorList>
    </citation>
    <scope>NUCLEOTIDE SEQUENCE</scope>
    <source>
        <tissue evidence="2">Leaves</tissue>
    </source>
</reference>
<organism evidence="2 3">
    <name type="scientific">Helianthus annuus</name>
    <name type="common">Common sunflower</name>
    <dbReference type="NCBI Taxonomy" id="4232"/>
    <lineage>
        <taxon>Eukaryota</taxon>
        <taxon>Viridiplantae</taxon>
        <taxon>Streptophyta</taxon>
        <taxon>Embryophyta</taxon>
        <taxon>Tracheophyta</taxon>
        <taxon>Spermatophyta</taxon>
        <taxon>Magnoliopsida</taxon>
        <taxon>eudicotyledons</taxon>
        <taxon>Gunneridae</taxon>
        <taxon>Pentapetalae</taxon>
        <taxon>asterids</taxon>
        <taxon>campanulids</taxon>
        <taxon>Asterales</taxon>
        <taxon>Asteraceae</taxon>
        <taxon>Asteroideae</taxon>
        <taxon>Heliantheae alliance</taxon>
        <taxon>Heliantheae</taxon>
        <taxon>Helianthus</taxon>
    </lineage>
</organism>
<protein>
    <recommendedName>
        <fullName evidence="4">Transmembrane protein</fullName>
    </recommendedName>
</protein>
<feature type="transmembrane region" description="Helical" evidence="1">
    <location>
        <begin position="61"/>
        <end position="85"/>
    </location>
</feature>
<reference evidence="2" key="1">
    <citation type="journal article" date="2017" name="Nature">
        <title>The sunflower genome provides insights into oil metabolism, flowering and Asterid evolution.</title>
        <authorList>
            <person name="Badouin H."/>
            <person name="Gouzy J."/>
            <person name="Grassa C.J."/>
            <person name="Murat F."/>
            <person name="Staton S.E."/>
            <person name="Cottret L."/>
            <person name="Lelandais-Briere C."/>
            <person name="Owens G.L."/>
            <person name="Carrere S."/>
            <person name="Mayjonade B."/>
            <person name="Legrand L."/>
            <person name="Gill N."/>
            <person name="Kane N.C."/>
            <person name="Bowers J.E."/>
            <person name="Hubner S."/>
            <person name="Bellec A."/>
            <person name="Berard A."/>
            <person name="Berges H."/>
            <person name="Blanchet N."/>
            <person name="Boniface M.C."/>
            <person name="Brunel D."/>
            <person name="Catrice O."/>
            <person name="Chaidir N."/>
            <person name="Claudel C."/>
            <person name="Donnadieu C."/>
            <person name="Faraut T."/>
            <person name="Fievet G."/>
            <person name="Helmstetter N."/>
            <person name="King M."/>
            <person name="Knapp S.J."/>
            <person name="Lai Z."/>
            <person name="Le Paslier M.C."/>
            <person name="Lippi Y."/>
            <person name="Lorenzon L."/>
            <person name="Mandel J.R."/>
            <person name="Marage G."/>
            <person name="Marchand G."/>
            <person name="Marquand E."/>
            <person name="Bret-Mestries E."/>
            <person name="Morien E."/>
            <person name="Nambeesan S."/>
            <person name="Nguyen T."/>
            <person name="Pegot-Espagnet P."/>
            <person name="Pouilly N."/>
            <person name="Raftis F."/>
            <person name="Sallet E."/>
            <person name="Schiex T."/>
            <person name="Thomas J."/>
            <person name="Vandecasteele C."/>
            <person name="Vares D."/>
            <person name="Vear F."/>
            <person name="Vautrin S."/>
            <person name="Crespi M."/>
            <person name="Mangin B."/>
            <person name="Burke J.M."/>
            <person name="Salse J."/>
            <person name="Munos S."/>
            <person name="Vincourt P."/>
            <person name="Rieseberg L.H."/>
            <person name="Langlade N.B."/>
        </authorList>
    </citation>
    <scope>NUCLEOTIDE SEQUENCE</scope>
    <source>
        <tissue evidence="2">Leaves</tissue>
    </source>
</reference>
<dbReference type="Proteomes" id="UP000215914">
    <property type="component" value="Unassembled WGS sequence"/>
</dbReference>
<evidence type="ECO:0000256" key="1">
    <source>
        <dbReference type="SAM" id="Phobius"/>
    </source>
</evidence>
<keyword evidence="1" id="KW-0472">Membrane</keyword>
<keyword evidence="1" id="KW-1133">Transmembrane helix</keyword>
<evidence type="ECO:0000313" key="3">
    <source>
        <dbReference type="Proteomes" id="UP000215914"/>
    </source>
</evidence>
<dbReference type="EMBL" id="MNCJ02000319">
    <property type="protein sequence ID" value="KAF5810884.1"/>
    <property type="molecule type" value="Genomic_DNA"/>
</dbReference>
<dbReference type="AlphaFoldDB" id="A0A9K3J9F3"/>
<sequence>MEVGSGDEGFVFCFLRGGFCVVCFCGGDGDLGNMARGGLLCFFDFLLVEVPRFFVFISHSLLSFCSLFQTFSFVSFAFCIVFFLVTSSSA</sequence>
<accession>A0A9K3J9F3</accession>
<keyword evidence="3" id="KW-1185">Reference proteome</keyword>
<name>A0A9K3J9F3_HELAN</name>